<keyword evidence="3" id="KW-1185">Reference proteome</keyword>
<sequence length="103" mass="11312">MDSNIPCVLVASKVDLPEAKQFHGMTPAEFCYKHRLPPPLPFSSLLLDSTSKNIYTRLAWAATYPHLNGSDMSSTSFWLRVALGSAVVAVLGFAVYRAVARLK</sequence>
<accession>A0ABU7B6L8</accession>
<dbReference type="EMBL" id="JAHUTI010041566">
    <property type="protein sequence ID" value="MED6245903.1"/>
    <property type="molecule type" value="Genomic_DNA"/>
</dbReference>
<reference evidence="2 3" key="1">
    <citation type="submission" date="2021-07" db="EMBL/GenBank/DDBJ databases">
        <authorList>
            <person name="Palmer J.M."/>
        </authorList>
    </citation>
    <scope>NUCLEOTIDE SEQUENCE [LARGE SCALE GENOMIC DNA]</scope>
    <source>
        <strain evidence="2 3">AT_MEX2019</strain>
        <tissue evidence="2">Muscle</tissue>
    </source>
</reference>
<evidence type="ECO:0000313" key="2">
    <source>
        <dbReference type="EMBL" id="MED6245903.1"/>
    </source>
</evidence>
<evidence type="ECO:0000256" key="1">
    <source>
        <dbReference type="SAM" id="Phobius"/>
    </source>
</evidence>
<keyword evidence="1" id="KW-1133">Transmembrane helix</keyword>
<organism evidence="2 3">
    <name type="scientific">Ataeniobius toweri</name>
    <dbReference type="NCBI Taxonomy" id="208326"/>
    <lineage>
        <taxon>Eukaryota</taxon>
        <taxon>Metazoa</taxon>
        <taxon>Chordata</taxon>
        <taxon>Craniata</taxon>
        <taxon>Vertebrata</taxon>
        <taxon>Euteleostomi</taxon>
        <taxon>Actinopterygii</taxon>
        <taxon>Neopterygii</taxon>
        <taxon>Teleostei</taxon>
        <taxon>Neoteleostei</taxon>
        <taxon>Acanthomorphata</taxon>
        <taxon>Ovalentaria</taxon>
        <taxon>Atherinomorphae</taxon>
        <taxon>Cyprinodontiformes</taxon>
        <taxon>Goodeidae</taxon>
        <taxon>Ataeniobius</taxon>
    </lineage>
</organism>
<keyword evidence="1" id="KW-0812">Transmembrane</keyword>
<dbReference type="InterPro" id="IPR027417">
    <property type="entry name" value="P-loop_NTPase"/>
</dbReference>
<keyword evidence="1" id="KW-0472">Membrane</keyword>
<evidence type="ECO:0000313" key="3">
    <source>
        <dbReference type="Proteomes" id="UP001345963"/>
    </source>
</evidence>
<gene>
    <name evidence="2" type="primary">RHOT2_2</name>
    <name evidence="2" type="ORF">ATANTOWER_009891</name>
</gene>
<feature type="transmembrane region" description="Helical" evidence="1">
    <location>
        <begin position="77"/>
        <end position="99"/>
    </location>
</feature>
<protein>
    <submittedName>
        <fullName evidence="2">Mitochondrial Rho GTPase 2</fullName>
    </submittedName>
</protein>
<dbReference type="SUPFAM" id="SSF52540">
    <property type="entry name" value="P-loop containing nucleoside triphosphate hydrolases"/>
    <property type="match status" value="1"/>
</dbReference>
<dbReference type="Proteomes" id="UP001345963">
    <property type="component" value="Unassembled WGS sequence"/>
</dbReference>
<dbReference type="Gene3D" id="3.40.50.300">
    <property type="entry name" value="P-loop containing nucleotide triphosphate hydrolases"/>
    <property type="match status" value="1"/>
</dbReference>
<name>A0ABU7B6L8_9TELE</name>
<comment type="caution">
    <text evidence="2">The sequence shown here is derived from an EMBL/GenBank/DDBJ whole genome shotgun (WGS) entry which is preliminary data.</text>
</comment>
<proteinExistence type="predicted"/>